<keyword evidence="2" id="KW-1185">Reference proteome</keyword>
<dbReference type="Proteomes" id="UP000838756">
    <property type="component" value="Unassembled WGS sequence"/>
</dbReference>
<sequence>MRTSFLPLWPPCRHGAPGYIINDIVRPLASASIPSQLEPPALFRDDGKRPDGMTIAPCCGNRTNRLGLRKQGPSASIRRQIFVNASERREETVSGRVRPEAPEIVAFN</sequence>
<dbReference type="AlphaFoldDB" id="A0A8S4S1B4"/>
<protein>
    <submittedName>
        <fullName evidence="1">Jg9334 protein</fullName>
    </submittedName>
</protein>
<organism evidence="1 2">
    <name type="scientific">Pararge aegeria aegeria</name>
    <dbReference type="NCBI Taxonomy" id="348720"/>
    <lineage>
        <taxon>Eukaryota</taxon>
        <taxon>Metazoa</taxon>
        <taxon>Ecdysozoa</taxon>
        <taxon>Arthropoda</taxon>
        <taxon>Hexapoda</taxon>
        <taxon>Insecta</taxon>
        <taxon>Pterygota</taxon>
        <taxon>Neoptera</taxon>
        <taxon>Endopterygota</taxon>
        <taxon>Lepidoptera</taxon>
        <taxon>Glossata</taxon>
        <taxon>Ditrysia</taxon>
        <taxon>Papilionoidea</taxon>
        <taxon>Nymphalidae</taxon>
        <taxon>Satyrinae</taxon>
        <taxon>Satyrini</taxon>
        <taxon>Parargina</taxon>
        <taxon>Pararge</taxon>
    </lineage>
</organism>
<name>A0A8S4S1B4_9NEOP</name>
<evidence type="ECO:0000313" key="1">
    <source>
        <dbReference type="EMBL" id="CAH2243417.1"/>
    </source>
</evidence>
<dbReference type="OrthoDB" id="2016582at2759"/>
<accession>A0A8S4S1B4</accession>
<evidence type="ECO:0000313" key="2">
    <source>
        <dbReference type="Proteomes" id="UP000838756"/>
    </source>
</evidence>
<dbReference type="EMBL" id="CAKXAJ010025746">
    <property type="protein sequence ID" value="CAH2243417.1"/>
    <property type="molecule type" value="Genomic_DNA"/>
</dbReference>
<gene>
    <name evidence="1" type="primary">jg9334</name>
    <name evidence="1" type="ORF">PAEG_LOCUS19566</name>
</gene>
<reference evidence="1" key="1">
    <citation type="submission" date="2022-03" db="EMBL/GenBank/DDBJ databases">
        <authorList>
            <person name="Lindestad O."/>
        </authorList>
    </citation>
    <scope>NUCLEOTIDE SEQUENCE</scope>
</reference>
<comment type="caution">
    <text evidence="1">The sequence shown here is derived from an EMBL/GenBank/DDBJ whole genome shotgun (WGS) entry which is preliminary data.</text>
</comment>
<proteinExistence type="predicted"/>